<dbReference type="EMBL" id="VMNW02000012">
    <property type="protein sequence ID" value="KAA9162584.1"/>
    <property type="molecule type" value="Genomic_DNA"/>
</dbReference>
<organism evidence="2 3">
    <name type="scientific">Amycolatopsis acidicola</name>
    <dbReference type="NCBI Taxonomy" id="2596893"/>
    <lineage>
        <taxon>Bacteria</taxon>
        <taxon>Bacillati</taxon>
        <taxon>Actinomycetota</taxon>
        <taxon>Actinomycetes</taxon>
        <taxon>Pseudonocardiales</taxon>
        <taxon>Pseudonocardiaceae</taxon>
        <taxon>Amycolatopsis</taxon>
    </lineage>
</organism>
<keyword evidence="1" id="KW-0472">Membrane</keyword>
<gene>
    <name evidence="2" type="ORF">FPZ12_011015</name>
</gene>
<keyword evidence="1" id="KW-1133">Transmembrane helix</keyword>
<name>A0A5N0VAG3_9PSEU</name>
<evidence type="ECO:0000256" key="1">
    <source>
        <dbReference type="SAM" id="Phobius"/>
    </source>
</evidence>
<evidence type="ECO:0000313" key="2">
    <source>
        <dbReference type="EMBL" id="KAA9162584.1"/>
    </source>
</evidence>
<comment type="caution">
    <text evidence="2">The sequence shown here is derived from an EMBL/GenBank/DDBJ whole genome shotgun (WGS) entry which is preliminary data.</text>
</comment>
<dbReference type="Proteomes" id="UP000319769">
    <property type="component" value="Unassembled WGS sequence"/>
</dbReference>
<evidence type="ECO:0000313" key="3">
    <source>
        <dbReference type="Proteomes" id="UP000319769"/>
    </source>
</evidence>
<keyword evidence="1" id="KW-0812">Transmembrane</keyword>
<dbReference type="AlphaFoldDB" id="A0A5N0VAG3"/>
<keyword evidence="3" id="KW-1185">Reference proteome</keyword>
<feature type="transmembrane region" description="Helical" evidence="1">
    <location>
        <begin position="35"/>
        <end position="57"/>
    </location>
</feature>
<feature type="transmembrane region" description="Helical" evidence="1">
    <location>
        <begin position="237"/>
        <end position="256"/>
    </location>
</feature>
<feature type="transmembrane region" description="Helical" evidence="1">
    <location>
        <begin position="395"/>
        <end position="414"/>
    </location>
</feature>
<evidence type="ECO:0008006" key="4">
    <source>
        <dbReference type="Google" id="ProtNLM"/>
    </source>
</evidence>
<proteinExistence type="predicted"/>
<reference evidence="2" key="1">
    <citation type="submission" date="2019-09" db="EMBL/GenBank/DDBJ databases">
        <authorList>
            <person name="Teo W.F.A."/>
            <person name="Duangmal K."/>
        </authorList>
    </citation>
    <scope>NUCLEOTIDE SEQUENCE [LARGE SCALE GENOMIC DNA]</scope>
    <source>
        <strain evidence="2">K81G1</strain>
    </source>
</reference>
<protein>
    <recommendedName>
        <fullName evidence="4">Integral membrane protein</fullName>
    </recommendedName>
</protein>
<dbReference type="OrthoDB" id="4350291at2"/>
<feature type="transmembrane region" description="Helical" evidence="1">
    <location>
        <begin position="313"/>
        <end position="333"/>
    </location>
</feature>
<dbReference type="RefSeq" id="WP_144747876.1">
    <property type="nucleotide sequence ID" value="NZ_VMNW02000012.1"/>
</dbReference>
<feature type="transmembrane region" description="Helical" evidence="1">
    <location>
        <begin position="263"/>
        <end position="284"/>
    </location>
</feature>
<sequence>MPEAREDPLTSDERNELARLRAEVRTRRRFSWKSVVSAVLLVLGCLLAPVSLLTVWVHNQVADTDRFVATASPLIRDPAVRTVVTDRVTEAVSSQVDLRGLATNAVDALAAQGFPPIVTTTMQGLVGPLTASVRTFVHDKIADLVASPGVASLWDQTIRTAHEQLNSVLSGDSKAVVISGGQVQLDLAPFIVVARQQLVDSGFALAGRIPDLHPTIAIADAAGLVKARTGYALLDNAATWLPWVMLVLLALGVFLARRHRRALVGAGLGVAVSMLVVAVGLMIARGILVNAVQPQASVAAGDAYDIFVRYLRAGLRTVLAVGVVVALGAFLAGPSSTAVGLRRGVTRGIAWLRGSSGLRTGSVGPWVHAHLNALRVALVAVAVLIFVFLDRPSGLTVGLIALVLLAFLGVVQLLDQPAAEKES</sequence>
<accession>A0A5N0VAG3</accession>
<feature type="transmembrane region" description="Helical" evidence="1">
    <location>
        <begin position="369"/>
        <end position="389"/>
    </location>
</feature>